<feature type="region of interest" description="Disordered" evidence="1">
    <location>
        <begin position="1"/>
        <end position="28"/>
    </location>
</feature>
<evidence type="ECO:0000313" key="2">
    <source>
        <dbReference type="EMBL" id="PWN29878.1"/>
    </source>
</evidence>
<accession>A0A316UYL1</accession>
<dbReference type="RefSeq" id="XP_025364490.1">
    <property type="nucleotide sequence ID" value="XM_025503294.1"/>
</dbReference>
<feature type="compositionally biased region" description="Low complexity" evidence="1">
    <location>
        <begin position="297"/>
        <end position="307"/>
    </location>
</feature>
<proteinExistence type="predicted"/>
<feature type="region of interest" description="Disordered" evidence="1">
    <location>
        <begin position="243"/>
        <end position="307"/>
    </location>
</feature>
<organism evidence="2 3">
    <name type="scientific">Jaminaea rosea</name>
    <dbReference type="NCBI Taxonomy" id="1569628"/>
    <lineage>
        <taxon>Eukaryota</taxon>
        <taxon>Fungi</taxon>
        <taxon>Dikarya</taxon>
        <taxon>Basidiomycota</taxon>
        <taxon>Ustilaginomycotina</taxon>
        <taxon>Exobasidiomycetes</taxon>
        <taxon>Microstromatales</taxon>
        <taxon>Microstromatales incertae sedis</taxon>
        <taxon>Jaminaea</taxon>
    </lineage>
</organism>
<name>A0A316UYL1_9BASI</name>
<evidence type="ECO:0000256" key="1">
    <source>
        <dbReference type="SAM" id="MobiDB-lite"/>
    </source>
</evidence>
<dbReference type="EMBL" id="KZ819663">
    <property type="protein sequence ID" value="PWN29878.1"/>
    <property type="molecule type" value="Genomic_DNA"/>
</dbReference>
<dbReference type="AlphaFoldDB" id="A0A316UYL1"/>
<feature type="compositionally biased region" description="Basic and acidic residues" evidence="1">
    <location>
        <begin position="265"/>
        <end position="275"/>
    </location>
</feature>
<gene>
    <name evidence="2" type="ORF">BDZ90DRAFT_121854</name>
</gene>
<protein>
    <submittedName>
        <fullName evidence="2">Uncharacterized protein</fullName>
    </submittedName>
</protein>
<reference evidence="2 3" key="1">
    <citation type="journal article" date="2018" name="Mol. Biol. Evol.">
        <title>Broad Genomic Sampling Reveals a Smut Pathogenic Ancestry of the Fungal Clade Ustilaginomycotina.</title>
        <authorList>
            <person name="Kijpornyongpan T."/>
            <person name="Mondo S.J."/>
            <person name="Barry K."/>
            <person name="Sandor L."/>
            <person name="Lee J."/>
            <person name="Lipzen A."/>
            <person name="Pangilinan J."/>
            <person name="LaButti K."/>
            <person name="Hainaut M."/>
            <person name="Henrissat B."/>
            <person name="Grigoriev I.V."/>
            <person name="Spatafora J.W."/>
            <person name="Aime M.C."/>
        </authorList>
    </citation>
    <scope>NUCLEOTIDE SEQUENCE [LARGE SCALE GENOMIC DNA]</scope>
    <source>
        <strain evidence="2 3">MCA 5214</strain>
    </source>
</reference>
<keyword evidence="3" id="KW-1185">Reference proteome</keyword>
<dbReference type="GeneID" id="37025117"/>
<sequence length="307" mass="34879">MTLRRGASLHEQASALRRQRQQCKQPRGQWALHPRLRIYRPRRERRRWGIRWRGRRRRSSPRDVSRSDAMVGWLGVQGGGLRLNGGNRREVDLRWRCNPLAQGSEATGVPERRDEARVPPRWMASLPPRRQCPMVPHRMHARPIHPDQGPSGSSVRTLLIVPALMLGPFNYSTNITTLSHRPRWLFFIMSTTSAQSTLATEWHQRLVQKEQMLMDKAKEATEELRAFEACMEAHGLRISKEVHRQGQEGDGGEGQEGGANGRNEGNGDRRPDTSRRRTASTKETMTTTIKTPPPHSITPSSIAAVAP</sequence>
<dbReference type="Proteomes" id="UP000245884">
    <property type="component" value="Unassembled WGS sequence"/>
</dbReference>
<feature type="compositionally biased region" description="Gly residues" evidence="1">
    <location>
        <begin position="248"/>
        <end position="260"/>
    </location>
</feature>
<evidence type="ECO:0000313" key="3">
    <source>
        <dbReference type="Proteomes" id="UP000245884"/>
    </source>
</evidence>
<feature type="compositionally biased region" description="Low complexity" evidence="1">
    <location>
        <begin position="281"/>
        <end position="290"/>
    </location>
</feature>